<protein>
    <submittedName>
        <fullName evidence="1">Uncharacterized protein</fullName>
    </submittedName>
</protein>
<evidence type="ECO:0000313" key="1">
    <source>
        <dbReference type="EMBL" id="BAI95116.1"/>
    </source>
</evidence>
<organism evidence="1 2">
    <name type="scientific">Sphingobium indicum (strain DSM 16413 / CCM 7287 / MTCC 6362 / UT26 / NBRC 101211 / UT26S)</name>
    <name type="common">Sphingobium japonicum</name>
    <dbReference type="NCBI Taxonomy" id="452662"/>
    <lineage>
        <taxon>Bacteria</taxon>
        <taxon>Pseudomonadati</taxon>
        <taxon>Pseudomonadota</taxon>
        <taxon>Alphaproteobacteria</taxon>
        <taxon>Sphingomonadales</taxon>
        <taxon>Sphingomonadaceae</taxon>
        <taxon>Sphingobium</taxon>
    </lineage>
</organism>
<sequence>MGAHIVVPIPVHQTDSTLCRIPPPFRGPNLPDLILCSVNPPPMDLGFLRTSGLKAGFVKPSGRRRVPVWPSLRAASAAAQAASPTALAVAGVLRGQEIEGDWVQELADILAPRSGGNIEAVGLAGSFNPLIANLLKVGQG</sequence>
<keyword evidence="2" id="KW-1185">Reference proteome</keyword>
<dbReference type="HOGENOM" id="CLU_152596_0_0_5"/>
<gene>
    <name evidence="1" type="ordered locus">SJA_C1-02820</name>
</gene>
<name>D4YXN4_SPHIU</name>
<dbReference type="Proteomes" id="UP000007753">
    <property type="component" value="Chromosome 1"/>
</dbReference>
<dbReference type="STRING" id="452662.SJA_C1-02820"/>
<dbReference type="AlphaFoldDB" id="D4YXN4"/>
<dbReference type="EMBL" id="AP010803">
    <property type="protein sequence ID" value="BAI95116.1"/>
    <property type="molecule type" value="Genomic_DNA"/>
</dbReference>
<proteinExistence type="predicted"/>
<evidence type="ECO:0000313" key="2">
    <source>
        <dbReference type="Proteomes" id="UP000007753"/>
    </source>
</evidence>
<reference evidence="1 2" key="1">
    <citation type="journal article" date="2010" name="J. Bacteriol.">
        <title>Complete genome sequence of the representative gamma-hexachlorocyclohexane-degrading bacterium Sphingobium japonicum UT26.</title>
        <authorList>
            <person name="Nagata Y."/>
            <person name="Ohtsubo Y."/>
            <person name="Endo R."/>
            <person name="Ichikawa N."/>
            <person name="Ankai A."/>
            <person name="Oguchi A."/>
            <person name="Fukui S."/>
            <person name="Fujita N."/>
            <person name="Tsuda M."/>
        </authorList>
    </citation>
    <scope>NUCLEOTIDE SEQUENCE [LARGE SCALE GENOMIC DNA]</scope>
    <source>
        <strain evidence="2">DSM 16413 / CCM 7287 / MTCC 6362 / UT26 / NBRC 101211 / UT26S</strain>
    </source>
</reference>
<accession>D4YXN4</accession>
<dbReference type="KEGG" id="sjp:SJA_C1-02820"/>